<keyword evidence="1" id="KW-0378">Hydrolase</keyword>
<reference evidence="2" key="1">
    <citation type="journal article" date="2019" name="Int. J. Syst. Evol. Microbiol.">
        <title>The Global Catalogue of Microorganisms (GCM) 10K type strain sequencing project: providing services to taxonomists for standard genome sequencing and annotation.</title>
        <authorList>
            <consortium name="The Broad Institute Genomics Platform"/>
            <consortium name="The Broad Institute Genome Sequencing Center for Infectious Disease"/>
            <person name="Wu L."/>
            <person name="Ma J."/>
        </authorList>
    </citation>
    <scope>NUCLEOTIDE SEQUENCE [LARGE SCALE GENOMIC DNA]</scope>
    <source>
        <strain evidence="2">KCTC 42281</strain>
    </source>
</reference>
<keyword evidence="2" id="KW-1185">Reference proteome</keyword>
<organism evidence="1 2">
    <name type="scientific">Devosia honganensis</name>
    <dbReference type="NCBI Taxonomy" id="1610527"/>
    <lineage>
        <taxon>Bacteria</taxon>
        <taxon>Pseudomonadati</taxon>
        <taxon>Pseudomonadota</taxon>
        <taxon>Alphaproteobacteria</taxon>
        <taxon>Hyphomicrobiales</taxon>
        <taxon>Devosiaceae</taxon>
        <taxon>Devosia</taxon>
    </lineage>
</organism>
<sequence length="266" mass="29360">MKSLRELTPAKLQDVRILLSDIDDTITSEGQLEAHAYSALHRLKQAGFIVIPVTGRPAGWCDHIARMWPVDGVIGENGAFYFVYDRARKKMRQVFWTDDDAMRRNRARLDALGSEILEAIPGCALASDQPYRLADLAVDFCEDVPPLAEHDVERIVAQFEKAGATAKVSSIHVNGWFGDYDKLTMTRRMLADEYSLDEAQSARSVIFAGDSPNDAPMFGAFDLSVGVANVRDMLHRIASPPAYVTTHHSGKGFSELADHILAARGA</sequence>
<dbReference type="RefSeq" id="WP_380095056.1">
    <property type="nucleotide sequence ID" value="NZ_JBHRYD010000001.1"/>
</dbReference>
<gene>
    <name evidence="1" type="ORF">ACFOOL_03965</name>
</gene>
<dbReference type="InterPro" id="IPR006379">
    <property type="entry name" value="HAD-SF_hydro_IIB"/>
</dbReference>
<proteinExistence type="predicted"/>
<accession>A0ABV7WZK6</accession>
<dbReference type="PANTHER" id="PTHR10000">
    <property type="entry name" value="PHOSPHOSERINE PHOSPHATASE"/>
    <property type="match status" value="1"/>
</dbReference>
<dbReference type="PANTHER" id="PTHR10000:SF8">
    <property type="entry name" value="HAD SUPERFAMILY HYDROLASE-LIKE, TYPE 3"/>
    <property type="match status" value="1"/>
</dbReference>
<dbReference type="InterPro" id="IPR023214">
    <property type="entry name" value="HAD_sf"/>
</dbReference>
<dbReference type="EMBL" id="JBHRYD010000001">
    <property type="protein sequence ID" value="MFC3703910.1"/>
    <property type="molecule type" value="Genomic_DNA"/>
</dbReference>
<dbReference type="Proteomes" id="UP001595613">
    <property type="component" value="Unassembled WGS sequence"/>
</dbReference>
<name>A0ABV7WZK6_9HYPH</name>
<dbReference type="SUPFAM" id="SSF56784">
    <property type="entry name" value="HAD-like"/>
    <property type="match status" value="1"/>
</dbReference>
<dbReference type="GO" id="GO:0016787">
    <property type="term" value="F:hydrolase activity"/>
    <property type="evidence" value="ECO:0007669"/>
    <property type="project" value="UniProtKB-KW"/>
</dbReference>
<evidence type="ECO:0000313" key="1">
    <source>
        <dbReference type="EMBL" id="MFC3703910.1"/>
    </source>
</evidence>
<dbReference type="InterPro" id="IPR036412">
    <property type="entry name" value="HAD-like_sf"/>
</dbReference>
<comment type="caution">
    <text evidence="1">The sequence shown here is derived from an EMBL/GenBank/DDBJ whole genome shotgun (WGS) entry which is preliminary data.</text>
</comment>
<protein>
    <submittedName>
        <fullName evidence="1">HAD family hydrolase</fullName>
        <ecNumber evidence="1">3.1.3.-</ecNumber>
    </submittedName>
</protein>
<dbReference type="EC" id="3.1.3.-" evidence="1"/>
<evidence type="ECO:0000313" key="2">
    <source>
        <dbReference type="Proteomes" id="UP001595613"/>
    </source>
</evidence>
<dbReference type="NCBIfam" id="TIGR01484">
    <property type="entry name" value="HAD-SF-IIB"/>
    <property type="match status" value="1"/>
</dbReference>
<dbReference type="Gene3D" id="3.40.50.1000">
    <property type="entry name" value="HAD superfamily/HAD-like"/>
    <property type="match status" value="2"/>
</dbReference>
<dbReference type="Pfam" id="PF08282">
    <property type="entry name" value="Hydrolase_3"/>
    <property type="match status" value="1"/>
</dbReference>